<gene>
    <name evidence="5" type="primary">dpdJ</name>
    <name evidence="5" type="ORF">QM089_06980</name>
</gene>
<dbReference type="SUPFAM" id="SSF52540">
    <property type="entry name" value="P-loop containing nucleoside triphosphate hydrolases"/>
    <property type="match status" value="1"/>
</dbReference>
<evidence type="ECO:0000259" key="4">
    <source>
        <dbReference type="PROSITE" id="PS51194"/>
    </source>
</evidence>
<dbReference type="NCBIfam" id="NF041067">
    <property type="entry name" value="DpdJ"/>
    <property type="match status" value="1"/>
</dbReference>
<name>A0AAE4TK82_9GAMM</name>
<keyword evidence="2" id="KW-0067">ATP-binding</keyword>
<dbReference type="Pfam" id="PF00270">
    <property type="entry name" value="DEAD"/>
    <property type="match status" value="2"/>
</dbReference>
<dbReference type="EMBL" id="JASGOQ010000001">
    <property type="protein sequence ID" value="MDV5390007.1"/>
    <property type="molecule type" value="Genomic_DNA"/>
</dbReference>
<dbReference type="Gene3D" id="3.40.50.300">
    <property type="entry name" value="P-loop containing nucleotide triphosphate hydrolases"/>
    <property type="match status" value="2"/>
</dbReference>
<feature type="domain" description="Helicase C-terminal" evidence="4">
    <location>
        <begin position="469"/>
        <end position="669"/>
    </location>
</feature>
<evidence type="ECO:0000259" key="3">
    <source>
        <dbReference type="PROSITE" id="PS51192"/>
    </source>
</evidence>
<dbReference type="PROSITE" id="PS51194">
    <property type="entry name" value="HELICASE_CTER"/>
    <property type="match status" value="1"/>
</dbReference>
<dbReference type="RefSeq" id="WP_261731471.1">
    <property type="nucleotide sequence ID" value="NZ_JAIJZU010000003.1"/>
</dbReference>
<dbReference type="InterPro" id="IPR027417">
    <property type="entry name" value="P-loop_NTPase"/>
</dbReference>
<proteinExistence type="predicted"/>
<protein>
    <submittedName>
        <fullName evidence="5">Protein DpdJ</fullName>
    </submittedName>
</protein>
<evidence type="ECO:0000313" key="6">
    <source>
        <dbReference type="Proteomes" id="UP001187859"/>
    </source>
</evidence>
<feature type="domain" description="Helicase ATP-binding" evidence="3">
    <location>
        <begin position="174"/>
        <end position="429"/>
    </location>
</feature>
<dbReference type="InterPro" id="IPR011545">
    <property type="entry name" value="DEAD/DEAH_box_helicase_dom"/>
</dbReference>
<dbReference type="InterPro" id="IPR014001">
    <property type="entry name" value="Helicase_ATP-bd"/>
</dbReference>
<keyword evidence="1" id="KW-0547">Nucleotide-binding</keyword>
<dbReference type="SMART" id="SM00487">
    <property type="entry name" value="DEXDc"/>
    <property type="match status" value="1"/>
</dbReference>
<dbReference type="PANTHER" id="PTHR47962:SF5">
    <property type="entry name" value="ATP-DEPENDENT HELICASE LHR-RELATED"/>
    <property type="match status" value="1"/>
</dbReference>
<reference evidence="5" key="1">
    <citation type="submission" date="2023-05" db="EMBL/GenBank/DDBJ databases">
        <title>Colonisation of extended spectrum b-lactamase- and carbapenemase-producing bacteria on hospital surfaces from low- and middle-income countries.</title>
        <authorList>
            <person name="Nieto-Rosado M."/>
            <person name="Sands K."/>
            <person name="Iregbu K."/>
            <person name="Zahra R."/>
            <person name="Mazarati J.B."/>
            <person name="Mehtar S."/>
            <person name="Barnards-Group B."/>
            <person name="Walsh T.R."/>
        </authorList>
    </citation>
    <scope>NUCLEOTIDE SEQUENCE</scope>
    <source>
        <strain evidence="5">PP-E493</strain>
    </source>
</reference>
<evidence type="ECO:0000313" key="5">
    <source>
        <dbReference type="EMBL" id="MDV5390007.1"/>
    </source>
</evidence>
<evidence type="ECO:0000256" key="1">
    <source>
        <dbReference type="ARBA" id="ARBA00022741"/>
    </source>
</evidence>
<dbReference type="GO" id="GO:0003677">
    <property type="term" value="F:DNA binding"/>
    <property type="evidence" value="ECO:0007669"/>
    <property type="project" value="TreeGrafter"/>
</dbReference>
<dbReference type="SMART" id="SM00490">
    <property type="entry name" value="HELICc"/>
    <property type="match status" value="1"/>
</dbReference>
<dbReference type="Pfam" id="PF00271">
    <property type="entry name" value="Helicase_C"/>
    <property type="match status" value="1"/>
</dbReference>
<dbReference type="GO" id="GO:0005524">
    <property type="term" value="F:ATP binding"/>
    <property type="evidence" value="ECO:0007669"/>
    <property type="project" value="UniProtKB-KW"/>
</dbReference>
<dbReference type="PROSITE" id="PS51192">
    <property type="entry name" value="HELICASE_ATP_BIND_1"/>
    <property type="match status" value="1"/>
</dbReference>
<dbReference type="PANTHER" id="PTHR47962">
    <property type="entry name" value="ATP-DEPENDENT HELICASE LHR-RELATED-RELATED"/>
    <property type="match status" value="1"/>
</dbReference>
<organism evidence="5 6">
    <name type="scientific">Shewanella xiamenensis</name>
    <dbReference type="NCBI Taxonomy" id="332186"/>
    <lineage>
        <taxon>Bacteria</taxon>
        <taxon>Pseudomonadati</taxon>
        <taxon>Pseudomonadota</taxon>
        <taxon>Gammaproteobacteria</taxon>
        <taxon>Alteromonadales</taxon>
        <taxon>Shewanellaceae</taxon>
        <taxon>Shewanella</taxon>
    </lineage>
</organism>
<evidence type="ECO:0000256" key="2">
    <source>
        <dbReference type="ARBA" id="ARBA00022840"/>
    </source>
</evidence>
<dbReference type="Proteomes" id="UP001187859">
    <property type="component" value="Unassembled WGS sequence"/>
</dbReference>
<accession>A0AAE4TK82</accession>
<dbReference type="GO" id="GO:0016887">
    <property type="term" value="F:ATP hydrolysis activity"/>
    <property type="evidence" value="ECO:0007669"/>
    <property type="project" value="TreeGrafter"/>
</dbReference>
<comment type="caution">
    <text evidence="5">The sequence shown here is derived from an EMBL/GenBank/DDBJ whole genome shotgun (WGS) entry which is preliminary data.</text>
</comment>
<sequence>MGFATELLIEALDLLEEHEARFLVWGDTNGFFTEQDVLDVLAPTLGSKVDLYELFFQLLQFGYLFQVPNLMGLEGYRTRMAEAVNLFRNQRQWFLNQKLESTRSLVADYRFLRRRRRYPKRDCDSHQLLIEWQPNLLQQPLRQAAADALLQGFSLANFQAKATVRILQAWQRHSQPRRTPSGTIVCAGTGSGKTLSFYLPALTALAAEIEQQRTSRVRILAIYPRKELLKDQFNETWLQCRKLDDVLLPAAGRKIRIAALFGDTPDTLTDVSERCNSGNYHFSLLQCPKDGCDGKMVWHAENQVNHNEQLQCQKCGKRTGNDEISITRKSILTKIPDILFTTTEMLNQHLGNRRYQKLFGIGKDVIGPTLVLLDEVHTYTGNTGAQTAYLLRRWMQRAYCRPHYVGLSATLADAETVFSELIGAQTKHVRLIEPSEDEMIEEGAEYLMVLRGDPVSQTSLLSTTIQTTSLTRRILDNKKRISDGVWGNKTFVFTDNLDLVNRLFHDLADAEGWNTTGKLTPQKAPLASLRDTQGDASKIQRFTQFGQNWAMPQSIGHSLSEDDRALIDRTSSQDSGVNKDAEIVVATSSLEVGFNDPEVGAVIQHKAPRDVASYLQRKGRAGRIRKMRPWMLAVMSDFGRDRIAFQQYETLIDPEIKRQNLPLGNSHIQKMQAAMATLDWLGFQNDAISLWNLLNYPKDKKGENKKELQRTQLVEQIHQLLTDDAQLQKLSDYLSRALGLNDSSLQRVLWHPPRSVVMEFLPSLKRQVETNWTENGETWSGLSRDRSPVPEFIPGALFEELNQPNLSIELQRGKYPKWEGLNFFQGLREFAPGRISKRYAVRSRYDADWLVPDNFVPQPDICQSVEFGVEEAFGNGVIHSETEVETKSGSLTVYRPTTLRTRTLSFETGLTEKSNAQLHWKVRFTHDTPGLSFTPPSGPWSNYLKQLQFFTHQQLSPLEITRYCTGSTASMRFRNNAKGHAHFRWTKEGKAVAIGDAQWFDGLCLSFDVDEQQLLGFLDSATLQRSLKGMFFSSKLRELPVFEFDPFSANWICECYLSAIALGLVRGKTMVQIMDILTSSKASEYLIEVSDSLFQSGLELDEKQPEKLQSWMRELFSQPSLIADITSCLNCLNSPLNLQPNILVWLKNLLSNTMAAAVQKWLLTVLPDIDDRALVIDSQWHNQQLQIWVSESEPGGSGIISRLAENYHQDPVQLLNMWVRCTCSGDYEQLDGDLYQLLQLLPQQPTLADCFTRIRASNDYRSRFVANKQLRQQLRMHGFNVSHSFMAVLFSRILRPGSSQRSDENILSWLTEWCDLEETAGLELNLNAVCHAFAKHRHGDNVQRVFSEYCRLQGQLWPRGNIIRQSELSHYNQFIQTKSDTERLLLEQMFENDVVCTSIEQLDWLSELQFLIGLHGHAELRIPRSSISKLNEVITAVNVEPINYHGLFLHPRLGGLRRESGDLMACFELAEALH</sequence>
<dbReference type="InterPro" id="IPR052511">
    <property type="entry name" value="ATP-dep_Helicase"/>
</dbReference>
<dbReference type="InterPro" id="IPR001650">
    <property type="entry name" value="Helicase_C-like"/>
</dbReference>